<reference evidence="2 3" key="1">
    <citation type="submission" date="2019-07" db="EMBL/GenBank/DDBJ databases">
        <title>R&amp;d 2014.</title>
        <authorList>
            <person name="Klenk H.-P."/>
        </authorList>
    </citation>
    <scope>NUCLEOTIDE SEQUENCE [LARGE SCALE GENOMIC DNA]</scope>
    <source>
        <strain evidence="2 3">DSM 45764</strain>
    </source>
</reference>
<protein>
    <submittedName>
        <fullName evidence="2">Uncharacterized protein</fullName>
    </submittedName>
</protein>
<sequence>MRGKLGDMPNNDTDQQRLDQNAPGGTDEARAEQQPLVRMLANPRRIRRA</sequence>
<keyword evidence="3" id="KW-1185">Reference proteome</keyword>
<comment type="caution">
    <text evidence="2">The sequence shown here is derived from an EMBL/GenBank/DDBJ whole genome shotgun (WGS) entry which is preliminary data.</text>
</comment>
<accession>A0A562IUF1</accession>
<feature type="region of interest" description="Disordered" evidence="1">
    <location>
        <begin position="1"/>
        <end position="49"/>
    </location>
</feature>
<gene>
    <name evidence="2" type="ORF">JD78_03182</name>
</gene>
<evidence type="ECO:0000313" key="3">
    <source>
        <dbReference type="Proteomes" id="UP000321490"/>
    </source>
</evidence>
<organism evidence="2 3">
    <name type="scientific">Modestobacter roseus</name>
    <dbReference type="NCBI Taxonomy" id="1181884"/>
    <lineage>
        <taxon>Bacteria</taxon>
        <taxon>Bacillati</taxon>
        <taxon>Actinomycetota</taxon>
        <taxon>Actinomycetes</taxon>
        <taxon>Geodermatophilales</taxon>
        <taxon>Geodermatophilaceae</taxon>
        <taxon>Modestobacter</taxon>
    </lineage>
</organism>
<evidence type="ECO:0000313" key="2">
    <source>
        <dbReference type="EMBL" id="TWH74637.1"/>
    </source>
</evidence>
<proteinExistence type="predicted"/>
<dbReference type="Proteomes" id="UP000321490">
    <property type="component" value="Unassembled WGS sequence"/>
</dbReference>
<name>A0A562IUF1_9ACTN</name>
<dbReference type="AlphaFoldDB" id="A0A562IUF1"/>
<evidence type="ECO:0000256" key="1">
    <source>
        <dbReference type="SAM" id="MobiDB-lite"/>
    </source>
</evidence>
<dbReference type="EMBL" id="VLKF01000001">
    <property type="protein sequence ID" value="TWH74637.1"/>
    <property type="molecule type" value="Genomic_DNA"/>
</dbReference>